<name>A0AAJ2B8V4_9HYPH</name>
<protein>
    <submittedName>
        <fullName evidence="2">Uncharacterized protein</fullName>
    </submittedName>
</protein>
<sequence length="129" mass="13888">MTFFGILLILMGLPLLIFPVVGVPMIILGIIMILSSIGSSNAKKTANALAKQMSAMEPSGNAAASSAEAERWAALAKYDEDIRQAVTQVQPLGSAAIDRLRTTYLALNDKSKLPVIVADIETDFRNVRR</sequence>
<keyword evidence="1" id="KW-1133">Transmembrane helix</keyword>
<evidence type="ECO:0000256" key="1">
    <source>
        <dbReference type="SAM" id="Phobius"/>
    </source>
</evidence>
<keyword evidence="1" id="KW-0812">Transmembrane</keyword>
<feature type="transmembrane region" description="Helical" evidence="1">
    <location>
        <begin position="6"/>
        <end position="34"/>
    </location>
</feature>
<keyword evidence="1" id="KW-0472">Membrane</keyword>
<dbReference type="RefSeq" id="WP_309769617.1">
    <property type="nucleotide sequence ID" value="NZ_JAVIZC010000001.1"/>
</dbReference>
<evidence type="ECO:0000313" key="3">
    <source>
        <dbReference type="Proteomes" id="UP001255601"/>
    </source>
</evidence>
<organism evidence="2 3">
    <name type="scientific">Agrobacterium larrymoorei</name>
    <dbReference type="NCBI Taxonomy" id="160699"/>
    <lineage>
        <taxon>Bacteria</taxon>
        <taxon>Pseudomonadati</taxon>
        <taxon>Pseudomonadota</taxon>
        <taxon>Alphaproteobacteria</taxon>
        <taxon>Hyphomicrobiales</taxon>
        <taxon>Rhizobiaceae</taxon>
        <taxon>Rhizobium/Agrobacterium group</taxon>
        <taxon>Agrobacterium</taxon>
    </lineage>
</organism>
<comment type="caution">
    <text evidence="2">The sequence shown here is derived from an EMBL/GenBank/DDBJ whole genome shotgun (WGS) entry which is preliminary data.</text>
</comment>
<proteinExistence type="predicted"/>
<evidence type="ECO:0000313" key="2">
    <source>
        <dbReference type="EMBL" id="MDR6100567.1"/>
    </source>
</evidence>
<dbReference type="AlphaFoldDB" id="A0AAJ2B8V4"/>
<accession>A0AAJ2B8V4</accession>
<dbReference type="EMBL" id="JAVIZC010000001">
    <property type="protein sequence ID" value="MDR6100567.1"/>
    <property type="molecule type" value="Genomic_DNA"/>
</dbReference>
<reference evidence="2" key="1">
    <citation type="submission" date="2023-08" db="EMBL/GenBank/DDBJ databases">
        <title>Functional and genomic diversity of the sorghum phyllosphere microbiome.</title>
        <authorList>
            <person name="Shade A."/>
        </authorList>
    </citation>
    <scope>NUCLEOTIDE SEQUENCE</scope>
    <source>
        <strain evidence="2">SORGH_AS_0974</strain>
    </source>
</reference>
<dbReference type="Proteomes" id="UP001255601">
    <property type="component" value="Unassembled WGS sequence"/>
</dbReference>
<gene>
    <name evidence="2" type="ORF">QE369_000745</name>
</gene>